<sequence>MYDQVGFHQAYLVLDLITLSFTLISAFLLTVRHKALTAPATQSGKIV</sequence>
<feature type="transmembrane region" description="Helical" evidence="1">
    <location>
        <begin position="12"/>
        <end position="31"/>
    </location>
</feature>
<dbReference type="Gene3D" id="1.20.1250.20">
    <property type="entry name" value="MFS general substrate transporter like domains"/>
    <property type="match status" value="1"/>
</dbReference>
<dbReference type="GO" id="GO:0005351">
    <property type="term" value="F:carbohydrate:proton symporter activity"/>
    <property type="evidence" value="ECO:0007669"/>
    <property type="project" value="InterPro"/>
</dbReference>
<dbReference type="EMBL" id="LN854557">
    <property type="protein sequence ID" value="CRL45933.1"/>
    <property type="molecule type" value="Genomic_DNA"/>
</dbReference>
<gene>
    <name evidence="2" type="ORF">SGGMMB4_04111</name>
</gene>
<name>A0A193QLG1_SODGM</name>
<keyword evidence="1" id="KW-1133">Transmembrane helix</keyword>
<dbReference type="InterPro" id="IPR000576">
    <property type="entry name" value="LacY/RafB_perm_fam"/>
</dbReference>
<evidence type="ECO:0000313" key="2">
    <source>
        <dbReference type="EMBL" id="CRL45933.1"/>
    </source>
</evidence>
<dbReference type="GO" id="GO:0016020">
    <property type="term" value="C:membrane"/>
    <property type="evidence" value="ECO:0007669"/>
    <property type="project" value="InterPro"/>
</dbReference>
<evidence type="ECO:0000313" key="3">
    <source>
        <dbReference type="Proteomes" id="UP000245838"/>
    </source>
</evidence>
<proteinExistence type="predicted"/>
<dbReference type="AlphaFoldDB" id="A0A193QLG1"/>
<dbReference type="InterPro" id="IPR036259">
    <property type="entry name" value="MFS_trans_sf"/>
</dbReference>
<keyword evidence="1" id="KW-0472">Membrane</keyword>
<organism evidence="2 3">
    <name type="scientific">Sodalis glossinidius (strain morsitans)</name>
    <dbReference type="NCBI Taxonomy" id="343509"/>
    <lineage>
        <taxon>Bacteria</taxon>
        <taxon>Pseudomonadati</taxon>
        <taxon>Pseudomonadota</taxon>
        <taxon>Gammaproteobacteria</taxon>
        <taxon>Enterobacterales</taxon>
        <taxon>Bruguierivoracaceae</taxon>
        <taxon>Sodalis</taxon>
    </lineage>
</organism>
<dbReference type="Pfam" id="PF01306">
    <property type="entry name" value="LacY_symp"/>
    <property type="match status" value="1"/>
</dbReference>
<reference evidence="2 3" key="1">
    <citation type="submission" date="2015-05" db="EMBL/GenBank/DDBJ databases">
        <authorList>
            <person name="Goodhead I."/>
        </authorList>
    </citation>
    <scope>NUCLEOTIDE SEQUENCE [LARGE SCALE GENOMIC DNA]</scope>
    <source>
        <strain evidence="3">morsitans</strain>
    </source>
</reference>
<dbReference type="Proteomes" id="UP000245838">
    <property type="component" value="Chromosome sggmmb4_Chromosome"/>
</dbReference>
<evidence type="ECO:0000256" key="1">
    <source>
        <dbReference type="SAM" id="Phobius"/>
    </source>
</evidence>
<keyword evidence="1" id="KW-0812">Transmembrane</keyword>
<accession>A0A193QLG1</accession>
<protein>
    <submittedName>
        <fullName evidence="2">Galactoside permease</fullName>
    </submittedName>
</protein>